<proteinExistence type="predicted"/>
<comment type="caution">
    <text evidence="2">The sequence shown here is derived from an EMBL/GenBank/DDBJ whole genome shotgun (WGS) entry which is preliminary data.</text>
</comment>
<protein>
    <submittedName>
        <fullName evidence="2">Uncharacterized protein</fullName>
    </submittedName>
</protein>
<accession>A0ABT2LZY1</accession>
<feature type="transmembrane region" description="Helical" evidence="1">
    <location>
        <begin position="189"/>
        <end position="210"/>
    </location>
</feature>
<evidence type="ECO:0000313" key="3">
    <source>
        <dbReference type="Proteomes" id="UP001431199"/>
    </source>
</evidence>
<keyword evidence="1" id="KW-1133">Transmembrane helix</keyword>
<sequence>MKILPRKEDTFKIIDMAEEYMYFSILNVLLIVASFCIYFLLCKSVVIFIMIAIEIINVIYGVLNYKKFEEKKLKLDDCFIEVTDKTMECYQINNGTYEHIQFVLSDVTRIMEITTKGKSAIQIWLNEESDSFFSIDDEKQDRKVFVINFFAYDKEEFLEMYAFLNSHLQEDVEKYTNNQNWQDLSEKDILVSLIIPLALYAIPLIISFVLK</sequence>
<keyword evidence="3" id="KW-1185">Reference proteome</keyword>
<keyword evidence="1" id="KW-0812">Transmembrane</keyword>
<dbReference type="RefSeq" id="WP_260978139.1">
    <property type="nucleotide sequence ID" value="NZ_JAODBU010000002.1"/>
</dbReference>
<evidence type="ECO:0000313" key="2">
    <source>
        <dbReference type="EMBL" id="MCT7397702.1"/>
    </source>
</evidence>
<evidence type="ECO:0000256" key="1">
    <source>
        <dbReference type="SAM" id="Phobius"/>
    </source>
</evidence>
<dbReference type="Proteomes" id="UP001431199">
    <property type="component" value="Unassembled WGS sequence"/>
</dbReference>
<name>A0ABT2LZY1_9FIRM</name>
<dbReference type="EMBL" id="JAODBU010000002">
    <property type="protein sequence ID" value="MCT7397702.1"/>
    <property type="molecule type" value="Genomic_DNA"/>
</dbReference>
<keyword evidence="1" id="KW-0472">Membrane</keyword>
<feature type="transmembrane region" description="Helical" evidence="1">
    <location>
        <begin position="47"/>
        <end position="65"/>
    </location>
</feature>
<organism evidence="2 3">
    <name type="scientific">Eubacterium album</name>
    <dbReference type="NCBI Taxonomy" id="2978477"/>
    <lineage>
        <taxon>Bacteria</taxon>
        <taxon>Bacillati</taxon>
        <taxon>Bacillota</taxon>
        <taxon>Clostridia</taxon>
        <taxon>Eubacteriales</taxon>
        <taxon>Eubacteriaceae</taxon>
        <taxon>Eubacterium</taxon>
    </lineage>
</organism>
<gene>
    <name evidence="2" type="ORF">N5B56_01205</name>
</gene>
<feature type="transmembrane region" description="Helical" evidence="1">
    <location>
        <begin position="20"/>
        <end position="41"/>
    </location>
</feature>
<reference evidence="2" key="1">
    <citation type="submission" date="2022-09" db="EMBL/GenBank/DDBJ databases">
        <title>Eubacterium sp. LFL-14 isolated from human feces.</title>
        <authorList>
            <person name="Liu F."/>
        </authorList>
    </citation>
    <scope>NUCLEOTIDE SEQUENCE</scope>
    <source>
        <strain evidence="2">LFL-14</strain>
    </source>
</reference>